<accession>A0A1H0ZAQ0</accession>
<dbReference type="AlphaFoldDB" id="A0A1H0ZAQ0"/>
<gene>
    <name evidence="3" type="ORF">SAMN04489742_0238</name>
</gene>
<dbReference type="RefSeq" id="WP_074698655.1">
    <property type="nucleotide sequence ID" value="NZ_CP018863.1"/>
</dbReference>
<dbReference type="Pfam" id="PF03703">
    <property type="entry name" value="bPH_2"/>
    <property type="match status" value="1"/>
</dbReference>
<dbReference type="EMBL" id="FNKH01000002">
    <property type="protein sequence ID" value="SDQ24459.1"/>
    <property type="molecule type" value="Genomic_DNA"/>
</dbReference>
<name>A0A1H0ZAQ0_9MICC</name>
<protein>
    <submittedName>
        <fullName evidence="3">PH domain-containing protein</fullName>
    </submittedName>
</protein>
<evidence type="ECO:0000259" key="2">
    <source>
        <dbReference type="Pfam" id="PF03703"/>
    </source>
</evidence>
<dbReference type="InterPro" id="IPR005182">
    <property type="entry name" value="YdbS-like_PH"/>
</dbReference>
<sequence>MRLKLDPGERVIVITRPQARRLFWPAVAFLLVLAAGGFGAGWLSREDLPAWLVDWRAPLLLIGLLLAVLLAGKMSVLPLLRWLGTRYLLTNRRLIVRQGWGRRREHQLLLASIFGLATEQSVLQRMLRSGQLRADVGYGRYSVLPDVPEVVRFRSLVVKAIEDLPRTAMFDGVDVERLQEMEYGEEGWQGDDQQ</sequence>
<proteinExistence type="predicted"/>
<evidence type="ECO:0000256" key="1">
    <source>
        <dbReference type="SAM" id="Phobius"/>
    </source>
</evidence>
<dbReference type="Proteomes" id="UP000181917">
    <property type="component" value="Unassembled WGS sequence"/>
</dbReference>
<keyword evidence="4" id="KW-1185">Reference proteome</keyword>
<dbReference type="KEGG" id="acry:AC20117_16065"/>
<feature type="transmembrane region" description="Helical" evidence="1">
    <location>
        <begin position="55"/>
        <end position="83"/>
    </location>
</feature>
<evidence type="ECO:0000313" key="3">
    <source>
        <dbReference type="EMBL" id="SDQ24459.1"/>
    </source>
</evidence>
<feature type="transmembrane region" description="Helical" evidence="1">
    <location>
        <begin position="21"/>
        <end position="43"/>
    </location>
</feature>
<organism evidence="3 4">
    <name type="scientific">Crystallibacter crystallopoietes</name>
    <dbReference type="NCBI Taxonomy" id="37928"/>
    <lineage>
        <taxon>Bacteria</taxon>
        <taxon>Bacillati</taxon>
        <taxon>Actinomycetota</taxon>
        <taxon>Actinomycetes</taxon>
        <taxon>Micrococcales</taxon>
        <taxon>Micrococcaceae</taxon>
        <taxon>Crystallibacter</taxon>
    </lineage>
</organism>
<dbReference type="STRING" id="37928.SAMN04489742_0238"/>
<evidence type="ECO:0000313" key="4">
    <source>
        <dbReference type="Proteomes" id="UP000181917"/>
    </source>
</evidence>
<feature type="domain" description="YdbS-like PH" evidence="2">
    <location>
        <begin position="82"/>
        <end position="154"/>
    </location>
</feature>
<keyword evidence="1" id="KW-0472">Membrane</keyword>
<reference evidence="3 4" key="1">
    <citation type="submission" date="2016-10" db="EMBL/GenBank/DDBJ databases">
        <authorList>
            <person name="de Groot N.N."/>
        </authorList>
    </citation>
    <scope>NUCLEOTIDE SEQUENCE [LARGE SCALE GENOMIC DNA]</scope>
    <source>
        <strain evidence="3 4">DSM 20117</strain>
    </source>
</reference>
<dbReference type="OrthoDB" id="4966830at2"/>
<keyword evidence="1" id="KW-1133">Transmembrane helix</keyword>
<keyword evidence="1" id="KW-0812">Transmembrane</keyword>